<name>D6A1D4_STRV1</name>
<evidence type="ECO:0000313" key="2">
    <source>
        <dbReference type="EMBL" id="EFE65496.2"/>
    </source>
</evidence>
<dbReference type="AlphaFoldDB" id="D6A1D4"/>
<proteinExistence type="predicted"/>
<feature type="compositionally biased region" description="Low complexity" evidence="1">
    <location>
        <begin position="56"/>
        <end position="69"/>
    </location>
</feature>
<sequence>MELRTVEELMDLLHACRGARTVPGRGGTAVDAHDHALRTAALLRRGRPADKELQVGRPGAARRPAAVAGRAGGTGRPCGGRGPGPARRAGRRSGGPPPPERPPRRRRPPHPARGGRGGPHRLFRRRGPGGLAHRAGAAGGAQLTAGGGGL</sequence>
<evidence type="ECO:0000256" key="1">
    <source>
        <dbReference type="SAM" id="MobiDB-lite"/>
    </source>
</evidence>
<dbReference type="Proteomes" id="UP000003824">
    <property type="component" value="Unassembled WGS sequence"/>
</dbReference>
<accession>D6A1D4</accession>
<feature type="compositionally biased region" description="Basic residues" evidence="1">
    <location>
        <begin position="118"/>
        <end position="127"/>
    </location>
</feature>
<reference evidence="3" key="1">
    <citation type="submission" date="2008-12" db="EMBL/GenBank/DDBJ databases">
        <title>Annotation of Streptomyces ghanaensis ATCC 14672.</title>
        <authorList>
            <consortium name="The Broad Institute Genome Sequencing Platform"/>
            <consortium name="Broad Institute Microbial Sequencing Center"/>
            <person name="Fischbach M."/>
            <person name="Ward D."/>
            <person name="Young S."/>
            <person name="Kodira C.D."/>
            <person name="Zeng Q."/>
            <person name="Koehrsen M."/>
            <person name="Godfrey P."/>
            <person name="Alvarado L."/>
            <person name="Berlin A.M."/>
            <person name="Borenstein D."/>
            <person name="Chen Z."/>
            <person name="Engels R."/>
            <person name="Freedman E."/>
            <person name="Gellesch M."/>
            <person name="Goldberg J."/>
            <person name="Griggs A."/>
            <person name="Gujja S."/>
            <person name="Heiman D.I."/>
            <person name="Hepburn T.A."/>
            <person name="Howarth C."/>
            <person name="Jen D."/>
            <person name="Larson L."/>
            <person name="Lewis B."/>
            <person name="Mehta T."/>
            <person name="Park D."/>
            <person name="Pearson M."/>
            <person name="Roberts A."/>
            <person name="Saif S."/>
            <person name="Shea T.D."/>
            <person name="Shenoy N."/>
            <person name="Sisk P."/>
            <person name="Stolte C."/>
            <person name="Sykes S.N."/>
            <person name="Walk T."/>
            <person name="White J."/>
            <person name="Yandava C."/>
            <person name="Straight P."/>
            <person name="Clardy J."/>
            <person name="Hung D."/>
            <person name="Kolter R."/>
            <person name="Mekalanos J."/>
            <person name="Walker S."/>
            <person name="Walsh C.T."/>
            <person name="Wieland B.L.C."/>
            <person name="Ilzarbe M."/>
            <person name="Galagan J."/>
            <person name="Nusbaum C."/>
            <person name="Birren B."/>
        </authorList>
    </citation>
    <scope>NUCLEOTIDE SEQUENCE [LARGE SCALE GENOMIC DNA]</scope>
    <source>
        <strain evidence="3">ATCC 14672 / DSM 40746 / JCM 4963 / KCTC 9882 / NRRL B-12104 / FH 1290</strain>
    </source>
</reference>
<feature type="non-terminal residue" evidence="2">
    <location>
        <position position="150"/>
    </location>
</feature>
<dbReference type="EMBL" id="DS999641">
    <property type="protein sequence ID" value="EFE65496.2"/>
    <property type="molecule type" value="Genomic_DNA"/>
</dbReference>
<organism evidence="2 3">
    <name type="scientific">Streptomyces viridosporus (strain ATCC 14672 / DSM 40746 / JCM 4963 / KCTC 9882 / NRRL B-12104 / FH 1290)</name>
    <name type="common">Streptomyces ghanaensis</name>
    <dbReference type="NCBI Taxonomy" id="566461"/>
    <lineage>
        <taxon>Bacteria</taxon>
        <taxon>Bacillati</taxon>
        <taxon>Actinomycetota</taxon>
        <taxon>Actinomycetes</taxon>
        <taxon>Kitasatosporales</taxon>
        <taxon>Streptomycetaceae</taxon>
        <taxon>Streptomyces</taxon>
    </lineage>
</organism>
<feature type="region of interest" description="Disordered" evidence="1">
    <location>
        <begin position="44"/>
        <end position="150"/>
    </location>
</feature>
<evidence type="ECO:0000313" key="3">
    <source>
        <dbReference type="Proteomes" id="UP000003824"/>
    </source>
</evidence>
<feature type="compositionally biased region" description="Low complexity" evidence="1">
    <location>
        <begin position="131"/>
        <end position="144"/>
    </location>
</feature>
<protein>
    <submittedName>
        <fullName evidence="2">Uncharacterized protein</fullName>
    </submittedName>
</protein>
<gene>
    <name evidence="2" type="ORF">SSFG_00750</name>
</gene>
<feature type="compositionally biased region" description="Gly residues" evidence="1">
    <location>
        <begin position="70"/>
        <end position="83"/>
    </location>
</feature>